<comment type="caution">
    <text evidence="1">The sequence shown here is derived from an EMBL/GenBank/DDBJ whole genome shotgun (WGS) entry which is preliminary data.</text>
</comment>
<evidence type="ECO:0000313" key="2">
    <source>
        <dbReference type="Proteomes" id="UP000186817"/>
    </source>
</evidence>
<dbReference type="Proteomes" id="UP000186817">
    <property type="component" value="Unassembled WGS sequence"/>
</dbReference>
<dbReference type="AlphaFoldDB" id="A0A1Q9DFZ0"/>
<protein>
    <submittedName>
        <fullName evidence="1">Uncharacterized protein</fullName>
    </submittedName>
</protein>
<accession>A0A1Q9DFZ0</accession>
<name>A0A1Q9DFZ0_SYMMI</name>
<proteinExistence type="predicted"/>
<gene>
    <name evidence="1" type="ORF">AK812_SmicGene23921</name>
</gene>
<sequence>MGLDALVVGYEYGHEYLKWRKSGYGRKRRVLAGAGRRWKGAAARAVTHDLAKTTLQKFNGYKMNCAFIHVLDPRMSSTSMQRCAAVVTRVYSGYAGGNCGHYGPRIVSLLKWHSPCREDDVRLQWEVLEPRPGTAGWALSAVFYGATALAPDQPDCVPPETLLEKVEYPFTVVRSVVIAWIATVVGAIPLATLPPGLTAFIV</sequence>
<organism evidence="1 2">
    <name type="scientific">Symbiodinium microadriaticum</name>
    <name type="common">Dinoflagellate</name>
    <name type="synonym">Zooxanthella microadriatica</name>
    <dbReference type="NCBI Taxonomy" id="2951"/>
    <lineage>
        <taxon>Eukaryota</taxon>
        <taxon>Sar</taxon>
        <taxon>Alveolata</taxon>
        <taxon>Dinophyceae</taxon>
        <taxon>Suessiales</taxon>
        <taxon>Symbiodiniaceae</taxon>
        <taxon>Symbiodinium</taxon>
    </lineage>
</organism>
<keyword evidence="2" id="KW-1185">Reference proteome</keyword>
<evidence type="ECO:0000313" key="1">
    <source>
        <dbReference type="EMBL" id="OLP94093.1"/>
    </source>
</evidence>
<reference evidence="1 2" key="1">
    <citation type="submission" date="2016-02" db="EMBL/GenBank/DDBJ databases">
        <title>Genome analysis of coral dinoflagellate symbionts highlights evolutionary adaptations to a symbiotic lifestyle.</title>
        <authorList>
            <person name="Aranda M."/>
            <person name="Li Y."/>
            <person name="Liew Y.J."/>
            <person name="Baumgarten S."/>
            <person name="Simakov O."/>
            <person name="Wilson M."/>
            <person name="Piel J."/>
            <person name="Ashoor H."/>
            <person name="Bougouffa S."/>
            <person name="Bajic V.B."/>
            <person name="Ryu T."/>
            <person name="Ravasi T."/>
            <person name="Bayer T."/>
            <person name="Micklem G."/>
            <person name="Kim H."/>
            <person name="Bhak J."/>
            <person name="Lajeunesse T.C."/>
            <person name="Voolstra C.R."/>
        </authorList>
    </citation>
    <scope>NUCLEOTIDE SEQUENCE [LARGE SCALE GENOMIC DNA]</scope>
    <source>
        <strain evidence="1 2">CCMP2467</strain>
    </source>
</reference>
<dbReference type="EMBL" id="LSRX01000557">
    <property type="protein sequence ID" value="OLP94093.1"/>
    <property type="molecule type" value="Genomic_DNA"/>
</dbReference>